<dbReference type="EMBL" id="CP035807">
    <property type="protein sequence ID" value="QEN05011.1"/>
    <property type="molecule type" value="Genomic_DNA"/>
</dbReference>
<dbReference type="AlphaFoldDB" id="A0A5C1QBV6"/>
<evidence type="ECO:0000256" key="2">
    <source>
        <dbReference type="ARBA" id="ARBA00022692"/>
    </source>
</evidence>
<dbReference type="PROSITE" id="PS50234">
    <property type="entry name" value="VWFA"/>
    <property type="match status" value="1"/>
</dbReference>
<feature type="domain" description="VWFA" evidence="6">
    <location>
        <begin position="89"/>
        <end position="282"/>
    </location>
</feature>
<dbReference type="InterPro" id="IPR050768">
    <property type="entry name" value="UPF0353/GerABKA_families"/>
</dbReference>
<dbReference type="OrthoDB" id="353431at2"/>
<dbReference type="PANTHER" id="PTHR22550">
    <property type="entry name" value="SPORE GERMINATION PROTEIN"/>
    <property type="match status" value="1"/>
</dbReference>
<dbReference type="RefSeq" id="WP_149568252.1">
    <property type="nucleotide sequence ID" value="NZ_CP035807.1"/>
</dbReference>
<dbReference type="Pfam" id="PF13519">
    <property type="entry name" value="VWA_2"/>
    <property type="match status" value="1"/>
</dbReference>
<dbReference type="PANTHER" id="PTHR22550:SF5">
    <property type="entry name" value="LEUCINE ZIPPER PROTEIN 4"/>
    <property type="match status" value="1"/>
</dbReference>
<dbReference type="InterPro" id="IPR002035">
    <property type="entry name" value="VWF_A"/>
</dbReference>
<dbReference type="InterPro" id="IPR036465">
    <property type="entry name" value="vWFA_dom_sf"/>
</dbReference>
<protein>
    <submittedName>
        <fullName evidence="7">VWA domain-containing protein</fullName>
    </submittedName>
</protein>
<gene>
    <name evidence="7" type="ORF">EW093_09915</name>
</gene>
<keyword evidence="8" id="KW-1185">Reference proteome</keyword>
<dbReference type="Gene3D" id="3.40.50.410">
    <property type="entry name" value="von Willebrand factor, type A domain"/>
    <property type="match status" value="1"/>
</dbReference>
<keyword evidence="1" id="KW-1003">Cell membrane</keyword>
<evidence type="ECO:0000256" key="1">
    <source>
        <dbReference type="ARBA" id="ARBA00022475"/>
    </source>
</evidence>
<sequence>MRITNPELLWYYIILIPIFIVIILFYMSGISDLKKLTGTWRFVAVKRIYRVRYVVISLMFLLSLLSLLIGLSGISWQKKPKKDDSVGLEVIFLLDVSRSMLAQDIIPSRLSKSISLMTTVIDSIDDCKFGVVVFKGEAFVSVPMTEDKLALESYLSSVSPNIITSPGSNQEKALRLAMSSFSGNSSNKRVILMISDGEALEGDVFKVVGDSINEGIPIYTIAAGTEKGSNIPIGEGYVLNKQGREVITKTDYSLLENLADLTYGKFYKLEDTQVIAQVSQEIKSMEYDSVGGRIKYINVVQYRPFLLLALVFLLLYIFIKEWRWSEIF</sequence>
<evidence type="ECO:0000259" key="6">
    <source>
        <dbReference type="PROSITE" id="PS50234"/>
    </source>
</evidence>
<evidence type="ECO:0000313" key="8">
    <source>
        <dbReference type="Proteomes" id="UP000323824"/>
    </source>
</evidence>
<organism evidence="7 8">
    <name type="scientific">Thiospirochaeta perfilievii</name>
    <dbReference type="NCBI Taxonomy" id="252967"/>
    <lineage>
        <taxon>Bacteria</taxon>
        <taxon>Pseudomonadati</taxon>
        <taxon>Spirochaetota</taxon>
        <taxon>Spirochaetia</taxon>
        <taxon>Spirochaetales</taxon>
        <taxon>Spirochaetaceae</taxon>
        <taxon>Thiospirochaeta</taxon>
    </lineage>
</organism>
<evidence type="ECO:0000313" key="7">
    <source>
        <dbReference type="EMBL" id="QEN05011.1"/>
    </source>
</evidence>
<evidence type="ECO:0000256" key="4">
    <source>
        <dbReference type="ARBA" id="ARBA00023136"/>
    </source>
</evidence>
<feature type="transmembrane region" description="Helical" evidence="5">
    <location>
        <begin position="302"/>
        <end position="319"/>
    </location>
</feature>
<dbReference type="KEGG" id="sper:EW093_09915"/>
<evidence type="ECO:0000256" key="5">
    <source>
        <dbReference type="SAM" id="Phobius"/>
    </source>
</evidence>
<keyword evidence="3 5" id="KW-1133">Transmembrane helix</keyword>
<evidence type="ECO:0000256" key="3">
    <source>
        <dbReference type="ARBA" id="ARBA00022989"/>
    </source>
</evidence>
<dbReference type="Proteomes" id="UP000323824">
    <property type="component" value="Chromosome"/>
</dbReference>
<feature type="transmembrane region" description="Helical" evidence="5">
    <location>
        <begin position="9"/>
        <end position="31"/>
    </location>
</feature>
<reference evidence="7 8" key="1">
    <citation type="submission" date="2019-02" db="EMBL/GenBank/DDBJ databases">
        <authorList>
            <person name="Fomenkov A."/>
            <person name="Dubinina G."/>
            <person name="Grabovich M."/>
            <person name="Vincze T."/>
            <person name="Roberts R.J."/>
        </authorList>
    </citation>
    <scope>NUCLEOTIDE SEQUENCE [LARGE SCALE GENOMIC DNA]</scope>
    <source>
        <strain evidence="7 8">P</strain>
    </source>
</reference>
<feature type="transmembrane region" description="Helical" evidence="5">
    <location>
        <begin position="51"/>
        <end position="74"/>
    </location>
</feature>
<proteinExistence type="predicted"/>
<dbReference type="SUPFAM" id="SSF53300">
    <property type="entry name" value="vWA-like"/>
    <property type="match status" value="1"/>
</dbReference>
<reference evidence="7 8" key="2">
    <citation type="submission" date="2019-09" db="EMBL/GenBank/DDBJ databases">
        <title>Complete Genome Sequence and Methylome Analysis of free living Spirochaetas.</title>
        <authorList>
            <person name="Leshcheva N."/>
            <person name="Mikheeva N."/>
        </authorList>
    </citation>
    <scope>NUCLEOTIDE SEQUENCE [LARGE SCALE GENOMIC DNA]</scope>
    <source>
        <strain evidence="7 8">P</strain>
    </source>
</reference>
<keyword evidence="2 5" id="KW-0812">Transmembrane</keyword>
<accession>A0A5C1QBV6</accession>
<dbReference type="SMART" id="SM00327">
    <property type="entry name" value="VWA"/>
    <property type="match status" value="1"/>
</dbReference>
<keyword evidence="4 5" id="KW-0472">Membrane</keyword>
<name>A0A5C1QBV6_9SPIO</name>